<keyword evidence="3" id="KW-0121">Carboxypeptidase</keyword>
<sequence length="909" mass="100562">MSLKKIALSLLMVTCFVAPALAQRDTVSLNTIITKTSKFAYSYPIEKVYLHLDKPYYSAGDTIWFKAYITADRHQPSTLSNIVYVDIATNQDSMVKVVKLPVTNGVANGNIILTPDVYKQGNYHLRGYTAYMRNFDNDYFYHKNIAIGNAIQSVVNTNIAFKTADAAGKQKITATISYKQPGEPALANKRVNWSITTPAGDEISKGKSTTDQNGLINVVLNENASASLKNATLTTSIELGNRRESLNKFALNAAVAERDVQFFPEGGELTLGVRSKVAFKAVNNNGLGINVKGTITDNTGTVVATLESQHLGMGIFALMPQDGKTYKAIITFADGINATYDMPRIKPAGITMAVYNSAADSISIKLSANEPYFKANQGKAYYIVVQNGGAIYFAAQTVLQTPVYSAAIPKSKFPTGIMQLTLFSERGIALSERIIFIKHNDMLNLTLTPDRKIYNTRQKVKLSVLAKNKTLPVTGEFSVSVVDEDKVPSDENAENTIFSNLLLTSEIKGYIEKANYYFTGKDQNADANLDILMLTQGYRRISYRNILTGKFPQIQLFPEQSGLEVTGMLRNNTGMPVAKGNLRMQIAGKNQLFETVTDMTGNFKFSKLNFPDSAQIVLNARNNVNSRNLMISVEGDSYQPPTKNPYVTDEVTDIDSTIKPLLLNTKRQYDNLHILKEVVIKATSLVRKPSHSDYGSLSGLPMMADQAVPGERFKDCPNLYTCLPSMLLGISAENNTLFFSKNVSNPNRKPIQIFINGRPMDYSYLNTFRGADVENIEVFRNDGLSSINKNYDSDGIISIITKKIEGTKISLAQLQEMLPKGNLLTYNAQGYGVTREFYSPRYDPLKQGAFGGDLRSTIYWSPKVKTDKTTGATFMEYFNADGKGTYRATIEGMDADGNLGRYIIRYTVK</sequence>
<accession>A0A4Y8AIY4</accession>
<organism evidence="3 4">
    <name type="scientific">Mucilaginibacter phyllosphaerae</name>
    <dbReference type="NCBI Taxonomy" id="1812349"/>
    <lineage>
        <taxon>Bacteria</taxon>
        <taxon>Pseudomonadati</taxon>
        <taxon>Bacteroidota</taxon>
        <taxon>Sphingobacteriia</taxon>
        <taxon>Sphingobacteriales</taxon>
        <taxon>Sphingobacteriaceae</taxon>
        <taxon>Mucilaginibacter</taxon>
    </lineage>
</organism>
<proteinExistence type="predicted"/>
<evidence type="ECO:0000313" key="4">
    <source>
        <dbReference type="Proteomes" id="UP000297248"/>
    </source>
</evidence>
<dbReference type="Proteomes" id="UP000297248">
    <property type="component" value="Unassembled WGS sequence"/>
</dbReference>
<keyword evidence="5" id="KW-1185">Reference proteome</keyword>
<protein>
    <submittedName>
        <fullName evidence="3">Carboxypeptidase regulatory-like domain-containing protein</fullName>
    </submittedName>
</protein>
<evidence type="ECO:0000313" key="3">
    <source>
        <dbReference type="EMBL" id="TEW69017.1"/>
    </source>
</evidence>
<dbReference type="GO" id="GO:0004180">
    <property type="term" value="F:carboxypeptidase activity"/>
    <property type="evidence" value="ECO:0007669"/>
    <property type="project" value="UniProtKB-KW"/>
</dbReference>
<evidence type="ECO:0000313" key="5">
    <source>
        <dbReference type="Proteomes" id="UP000583101"/>
    </source>
</evidence>
<dbReference type="EMBL" id="JACIEG010000001">
    <property type="protein sequence ID" value="MBB3967945.1"/>
    <property type="molecule type" value="Genomic_DNA"/>
</dbReference>
<dbReference type="RefSeq" id="WP_134334853.1">
    <property type="nucleotide sequence ID" value="NZ_BMCZ01000001.1"/>
</dbReference>
<keyword evidence="3" id="KW-0378">Hydrolase</keyword>
<feature type="signal peptide" evidence="1">
    <location>
        <begin position="1"/>
        <end position="22"/>
    </location>
</feature>
<keyword evidence="1" id="KW-0732">Signal</keyword>
<evidence type="ECO:0000256" key="1">
    <source>
        <dbReference type="SAM" id="SignalP"/>
    </source>
</evidence>
<keyword evidence="3" id="KW-0645">Protease</keyword>
<dbReference type="AlphaFoldDB" id="A0A4Y8AIY4"/>
<dbReference type="EMBL" id="SNQG01000001">
    <property type="protein sequence ID" value="TEW69017.1"/>
    <property type="molecule type" value="Genomic_DNA"/>
</dbReference>
<dbReference type="InterPro" id="IPR013783">
    <property type="entry name" value="Ig-like_fold"/>
</dbReference>
<gene>
    <name evidence="3" type="ORF">E2R65_02310</name>
    <name evidence="2" type="ORF">GGR35_000531</name>
</gene>
<dbReference type="Gene3D" id="2.60.40.1930">
    <property type="match status" value="1"/>
</dbReference>
<feature type="chain" id="PRO_5044616665" evidence="1">
    <location>
        <begin position="23"/>
        <end position="909"/>
    </location>
</feature>
<comment type="caution">
    <text evidence="3">The sequence shown here is derived from an EMBL/GenBank/DDBJ whole genome shotgun (WGS) entry which is preliminary data.</text>
</comment>
<reference evidence="2 5" key="3">
    <citation type="submission" date="2020-08" db="EMBL/GenBank/DDBJ databases">
        <title>Genomic Encyclopedia of Type Strains, Phase IV (KMG-IV): sequencing the most valuable type-strain genomes for metagenomic binning, comparative biology and taxonomic classification.</title>
        <authorList>
            <person name="Goeker M."/>
        </authorList>
    </citation>
    <scope>NUCLEOTIDE SEQUENCE [LARGE SCALE GENOMIC DNA]</scope>
    <source>
        <strain evidence="2 5">DSM 100995</strain>
    </source>
</reference>
<reference evidence="3" key="2">
    <citation type="submission" date="2019-03" db="EMBL/GenBank/DDBJ databases">
        <authorList>
            <person name="Yan Y.-Q."/>
            <person name="Du Z.-J."/>
        </authorList>
    </citation>
    <scope>NUCLEOTIDE SEQUENCE</scope>
    <source>
        <strain evidence="3">PP-F2FG21</strain>
    </source>
</reference>
<name>A0A4Y8AIY4_9SPHI</name>
<dbReference type="OrthoDB" id="609485at2"/>
<dbReference type="Proteomes" id="UP000583101">
    <property type="component" value="Unassembled WGS sequence"/>
</dbReference>
<dbReference type="Gene3D" id="2.60.40.10">
    <property type="entry name" value="Immunoglobulins"/>
    <property type="match status" value="1"/>
</dbReference>
<reference evidence="3 4" key="1">
    <citation type="journal article" date="2016" name="Int. J. Syst. Evol. Microbiol.">
        <title>Proposal of Mucilaginibacter phyllosphaerae sp. nov. isolated from the phyllosphere of Galium album.</title>
        <authorList>
            <person name="Aydogan E.L."/>
            <person name="Busse H.J."/>
            <person name="Moser G."/>
            <person name="Muller C."/>
            <person name="Kampfer P."/>
            <person name="Glaeser S.P."/>
        </authorList>
    </citation>
    <scope>NUCLEOTIDE SEQUENCE [LARGE SCALE GENOMIC DNA]</scope>
    <source>
        <strain evidence="3 4">PP-F2FG21</strain>
    </source>
</reference>
<evidence type="ECO:0000313" key="2">
    <source>
        <dbReference type="EMBL" id="MBB3967945.1"/>
    </source>
</evidence>